<dbReference type="EMBL" id="KN831784">
    <property type="protein sequence ID" value="KIM39752.1"/>
    <property type="molecule type" value="Genomic_DNA"/>
</dbReference>
<reference evidence="3" key="2">
    <citation type="submission" date="2015-01" db="EMBL/GenBank/DDBJ databases">
        <title>Evolutionary Origins and Diversification of the Mycorrhizal Mutualists.</title>
        <authorList>
            <consortium name="DOE Joint Genome Institute"/>
            <consortium name="Mycorrhizal Genomics Consortium"/>
            <person name="Kohler A."/>
            <person name="Kuo A."/>
            <person name="Nagy L.G."/>
            <person name="Floudas D."/>
            <person name="Copeland A."/>
            <person name="Barry K.W."/>
            <person name="Cichocki N."/>
            <person name="Veneault-Fourrey C."/>
            <person name="LaButti K."/>
            <person name="Lindquist E.A."/>
            <person name="Lipzen A."/>
            <person name="Lundell T."/>
            <person name="Morin E."/>
            <person name="Murat C."/>
            <person name="Riley R."/>
            <person name="Ohm R."/>
            <person name="Sun H."/>
            <person name="Tunlid A."/>
            <person name="Henrissat B."/>
            <person name="Grigoriev I.V."/>
            <person name="Hibbett D.S."/>
            <person name="Martin F."/>
        </authorList>
    </citation>
    <scope>NUCLEOTIDE SEQUENCE [LARGE SCALE GENOMIC DNA]</scope>
    <source>
        <strain evidence="3">h7</strain>
    </source>
</reference>
<protein>
    <submittedName>
        <fullName evidence="2">Uncharacterized protein</fullName>
    </submittedName>
</protein>
<keyword evidence="3" id="KW-1185">Reference proteome</keyword>
<dbReference type="Proteomes" id="UP000053424">
    <property type="component" value="Unassembled WGS sequence"/>
</dbReference>
<dbReference type="AlphaFoldDB" id="A0A0C2YFC7"/>
<reference evidence="2 3" key="1">
    <citation type="submission" date="2014-04" db="EMBL/GenBank/DDBJ databases">
        <authorList>
            <consortium name="DOE Joint Genome Institute"/>
            <person name="Kuo A."/>
            <person name="Gay G."/>
            <person name="Dore J."/>
            <person name="Kohler A."/>
            <person name="Nagy L.G."/>
            <person name="Floudas D."/>
            <person name="Copeland A."/>
            <person name="Barry K.W."/>
            <person name="Cichocki N."/>
            <person name="Veneault-Fourrey C."/>
            <person name="LaButti K."/>
            <person name="Lindquist E.A."/>
            <person name="Lipzen A."/>
            <person name="Lundell T."/>
            <person name="Morin E."/>
            <person name="Murat C."/>
            <person name="Sun H."/>
            <person name="Tunlid A."/>
            <person name="Henrissat B."/>
            <person name="Grigoriev I.V."/>
            <person name="Hibbett D.S."/>
            <person name="Martin F."/>
            <person name="Nordberg H.P."/>
            <person name="Cantor M.N."/>
            <person name="Hua S.X."/>
        </authorList>
    </citation>
    <scope>NUCLEOTIDE SEQUENCE [LARGE SCALE GENOMIC DNA]</scope>
    <source>
        <strain evidence="3">h7</strain>
    </source>
</reference>
<dbReference type="OrthoDB" id="2527908at2759"/>
<feature type="signal peptide" evidence="1">
    <location>
        <begin position="1"/>
        <end position="34"/>
    </location>
</feature>
<feature type="non-terminal residue" evidence="2">
    <location>
        <position position="238"/>
    </location>
</feature>
<gene>
    <name evidence="2" type="ORF">M413DRAFT_414448</name>
</gene>
<name>A0A0C2YFC7_HEBCY</name>
<feature type="chain" id="PRO_5002159476" evidence="1">
    <location>
        <begin position="35"/>
        <end position="238"/>
    </location>
</feature>
<evidence type="ECO:0000256" key="1">
    <source>
        <dbReference type="SAM" id="SignalP"/>
    </source>
</evidence>
<evidence type="ECO:0000313" key="2">
    <source>
        <dbReference type="EMBL" id="KIM39752.1"/>
    </source>
</evidence>
<organism evidence="2 3">
    <name type="scientific">Hebeloma cylindrosporum</name>
    <dbReference type="NCBI Taxonomy" id="76867"/>
    <lineage>
        <taxon>Eukaryota</taxon>
        <taxon>Fungi</taxon>
        <taxon>Dikarya</taxon>
        <taxon>Basidiomycota</taxon>
        <taxon>Agaricomycotina</taxon>
        <taxon>Agaricomycetes</taxon>
        <taxon>Agaricomycetidae</taxon>
        <taxon>Agaricales</taxon>
        <taxon>Agaricineae</taxon>
        <taxon>Hymenogastraceae</taxon>
        <taxon>Hebeloma</taxon>
    </lineage>
</organism>
<proteinExistence type="predicted"/>
<dbReference type="HOGENOM" id="CLU_084261_0_0_1"/>
<accession>A0A0C2YFC7</accession>
<keyword evidence="1" id="KW-0732">Signal</keyword>
<evidence type="ECO:0000313" key="3">
    <source>
        <dbReference type="Proteomes" id="UP000053424"/>
    </source>
</evidence>
<sequence>MLDSIRSRTPRPGMSMPFYSLLLYLATCIAPCLAQTNKLFQWGFSSNSLSTSLPTCLPLPIIVKSFDPTTNSTHGTPPYYMIAFAVGGTPITTLIGTDENNLSWMVTHPVGSQLILSVVDANGSAGGVPPNKMTVIAGQTTQCVTTPVSTPPFTVTANVTKVLQTCQPWGFTVKGGVPPYIITLAAPNSPIVTNVTLPFGDDAFTYINRANPDGQLMGAISDFTGRWATGTPIVDTQG</sequence>